<evidence type="ECO:0000259" key="3">
    <source>
        <dbReference type="Pfam" id="PF00561"/>
    </source>
</evidence>
<dbReference type="FunFam" id="3.40.50.1820:FF:000205">
    <property type="entry name" value="Non-haem bromoperoxidase BPO-A2"/>
    <property type="match status" value="1"/>
</dbReference>
<dbReference type="Pfam" id="PF00561">
    <property type="entry name" value="Abhydrolase_1"/>
    <property type="match status" value="1"/>
</dbReference>
<dbReference type="InterPro" id="IPR029058">
    <property type="entry name" value="AB_hydrolase_fold"/>
</dbReference>
<gene>
    <name evidence="4" type="ORF">SAMN05444365_104403</name>
</gene>
<comment type="similarity">
    <text evidence="2">Belongs to the AB hydrolase superfamily. Bacterial non-heme haloperoxidase / perhydrolase family.</text>
</comment>
<dbReference type="PRINTS" id="PR00412">
    <property type="entry name" value="EPOXHYDRLASE"/>
</dbReference>
<name>A0A1H3PBV4_9ACTN</name>
<feature type="domain" description="AB hydrolase-1" evidence="3">
    <location>
        <begin position="82"/>
        <end position="319"/>
    </location>
</feature>
<dbReference type="InterPro" id="IPR000639">
    <property type="entry name" value="Epox_hydrolase-like"/>
</dbReference>
<dbReference type="Gene3D" id="3.40.50.1820">
    <property type="entry name" value="alpha/beta hydrolase"/>
    <property type="match status" value="1"/>
</dbReference>
<protein>
    <submittedName>
        <fullName evidence="4">Non-heme chloroperoxidase</fullName>
    </submittedName>
</protein>
<accession>A0A1H3PBV4</accession>
<dbReference type="PANTHER" id="PTHR43433:SF4">
    <property type="entry name" value="NON-HEME CHLOROPEROXIDASE-RELATED"/>
    <property type="match status" value="1"/>
</dbReference>
<dbReference type="Proteomes" id="UP000242415">
    <property type="component" value="Unassembled WGS sequence"/>
</dbReference>
<dbReference type="STRING" id="405436.SAMN05444365_104403"/>
<evidence type="ECO:0000313" key="4">
    <source>
        <dbReference type="EMBL" id="SDY97869.1"/>
    </source>
</evidence>
<dbReference type="PRINTS" id="PR00111">
    <property type="entry name" value="ABHYDROLASE"/>
</dbReference>
<keyword evidence="5" id="KW-1185">Reference proteome</keyword>
<reference evidence="5" key="1">
    <citation type="submission" date="2016-10" db="EMBL/GenBank/DDBJ databases">
        <authorList>
            <person name="Varghese N."/>
            <person name="Submissions S."/>
        </authorList>
    </citation>
    <scope>NUCLEOTIDE SEQUENCE [LARGE SCALE GENOMIC DNA]</scope>
    <source>
        <strain evidence="5">DSM 45245</strain>
    </source>
</reference>
<evidence type="ECO:0000256" key="1">
    <source>
        <dbReference type="ARBA" id="ARBA00022559"/>
    </source>
</evidence>
<dbReference type="InterPro" id="IPR000073">
    <property type="entry name" value="AB_hydrolase_1"/>
</dbReference>
<dbReference type="SUPFAM" id="SSF53474">
    <property type="entry name" value="alpha/beta-Hydrolases"/>
    <property type="match status" value="1"/>
</dbReference>
<evidence type="ECO:0000313" key="5">
    <source>
        <dbReference type="Proteomes" id="UP000242415"/>
    </source>
</evidence>
<evidence type="ECO:0000256" key="2">
    <source>
        <dbReference type="ARBA" id="ARBA00038128"/>
    </source>
</evidence>
<proteinExistence type="inferred from homology"/>
<organism evidence="4 5">
    <name type="scientific">Micromonospora pattaloongensis</name>
    <dbReference type="NCBI Taxonomy" id="405436"/>
    <lineage>
        <taxon>Bacteria</taxon>
        <taxon>Bacillati</taxon>
        <taxon>Actinomycetota</taxon>
        <taxon>Actinomycetes</taxon>
        <taxon>Micromonosporales</taxon>
        <taxon>Micromonosporaceae</taxon>
        <taxon>Micromonospora</taxon>
    </lineage>
</organism>
<dbReference type="InterPro" id="IPR050471">
    <property type="entry name" value="AB_hydrolase"/>
</dbReference>
<dbReference type="AlphaFoldDB" id="A0A1H3PBV4"/>
<dbReference type="PANTHER" id="PTHR43433">
    <property type="entry name" value="HYDROLASE, ALPHA/BETA FOLD FAMILY PROTEIN"/>
    <property type="match status" value="1"/>
</dbReference>
<keyword evidence="1 4" id="KW-0575">Peroxidase</keyword>
<sequence>MTPAIDSLAQRHGPPGGRVRVEVRAGAGIVRRVGGTLPSQPTATAHVRCALGGENAMHFMTVGAENSALVNLYYEDHGQGRPVVLIHGYPLSGAAWEKQVPALLSAGFRTITYDRRGFGKSSQPATGYDYDTFAADLNTIMTELDLRDVVLVGHSMGTGEIARYLGRYGSGRVSKAVVISPLLPLLVKTNDNPDGVDKNLLEGFKQKAKMDRFAFLTSFFNDFFNYEQTKDKQVSDDAFRANRDIARGASPIGTAACIDAWMEDFRADVSRMDVPVLIIHGDADRVIPYPSTSPRLQGMLPNSELVTLQGAPHAIPWTHADDVNKAMLSFIGAPAMAGAR</sequence>
<dbReference type="EMBL" id="FNPH01000004">
    <property type="protein sequence ID" value="SDY97869.1"/>
    <property type="molecule type" value="Genomic_DNA"/>
</dbReference>
<keyword evidence="1 4" id="KW-0560">Oxidoreductase</keyword>
<dbReference type="GO" id="GO:0004601">
    <property type="term" value="F:peroxidase activity"/>
    <property type="evidence" value="ECO:0007669"/>
    <property type="project" value="UniProtKB-KW"/>
</dbReference>